<evidence type="ECO:0000313" key="10">
    <source>
        <dbReference type="EMBL" id="MFM2719360.1"/>
    </source>
</evidence>
<protein>
    <submittedName>
        <fullName evidence="10">ABC transporter ATP-binding protein</fullName>
    </submittedName>
</protein>
<gene>
    <name evidence="10" type="ORF">P5G46_02455</name>
</gene>
<sequence>MTLRLHAVSGGYGRGAVVDGVDLDVSRGEIVSVLGPSGSGKSTLLRMIAGLHPLTSGGISFDGRDITAVPTHRRGVGLVPQDGALFPRRTVAGNVAYGLPGVSARRAASHPEVRRLLDLVQLSDLADRLPHQLSGGQRQRVAVARALAARPGVVLLDEPFNALDAALRAEVRTGVCALLREVGVAALLITHDRAEAFLAADRVAVFRDGSIAQIGSPGEVYRHPVSAEVACLTGDVVDVPPVLRGGAPDGVVRPSQISLDPKGGVRAVVTAVRDAGERQIVSVRMAGGEVLDIDCSAFSLPPEAGSEVGLRLD</sequence>
<comment type="caution">
    <text evidence="10">The sequence shown here is derived from an EMBL/GenBank/DDBJ whole genome shotgun (WGS) entry which is preliminary data.</text>
</comment>
<evidence type="ECO:0000256" key="8">
    <source>
        <dbReference type="ARBA" id="ARBA00023136"/>
    </source>
</evidence>
<name>A0ABW9GFI7_9MICO</name>
<evidence type="ECO:0000256" key="3">
    <source>
        <dbReference type="ARBA" id="ARBA00022496"/>
    </source>
</evidence>
<accession>A0ABW9GFI7</accession>
<keyword evidence="3" id="KW-0410">Iron transport</keyword>
<dbReference type="InterPro" id="IPR003439">
    <property type="entry name" value="ABC_transporter-like_ATP-bd"/>
</dbReference>
<dbReference type="PANTHER" id="PTHR42781">
    <property type="entry name" value="SPERMIDINE/PUTRESCINE IMPORT ATP-BINDING PROTEIN POTA"/>
    <property type="match status" value="1"/>
</dbReference>
<evidence type="ECO:0000256" key="6">
    <source>
        <dbReference type="ARBA" id="ARBA00023004"/>
    </source>
</evidence>
<evidence type="ECO:0000256" key="1">
    <source>
        <dbReference type="ARBA" id="ARBA00022448"/>
    </source>
</evidence>
<dbReference type="InterPro" id="IPR003593">
    <property type="entry name" value="AAA+_ATPase"/>
</dbReference>
<dbReference type="CDD" id="cd03259">
    <property type="entry name" value="ABC_Carb_Solutes_like"/>
    <property type="match status" value="1"/>
</dbReference>
<evidence type="ECO:0000256" key="2">
    <source>
        <dbReference type="ARBA" id="ARBA00022475"/>
    </source>
</evidence>
<keyword evidence="11" id="KW-1185">Reference proteome</keyword>
<evidence type="ECO:0000313" key="11">
    <source>
        <dbReference type="Proteomes" id="UP001630303"/>
    </source>
</evidence>
<dbReference type="InterPro" id="IPR013611">
    <property type="entry name" value="Transp-assoc_OB_typ2"/>
</dbReference>
<dbReference type="PANTHER" id="PTHR42781:SF4">
    <property type="entry name" value="SPERMIDINE_PUTRESCINE IMPORT ATP-BINDING PROTEIN POTA"/>
    <property type="match status" value="1"/>
</dbReference>
<dbReference type="EMBL" id="JAROCE010000001">
    <property type="protein sequence ID" value="MFM2719360.1"/>
    <property type="molecule type" value="Genomic_DNA"/>
</dbReference>
<keyword evidence="6" id="KW-0408">Iron</keyword>
<keyword evidence="1" id="KW-0813">Transport</keyword>
<dbReference type="Proteomes" id="UP001630303">
    <property type="component" value="Unassembled WGS sequence"/>
</dbReference>
<dbReference type="RefSeq" id="WP_408904898.1">
    <property type="nucleotide sequence ID" value="NZ_JAROCE010000001.1"/>
</dbReference>
<dbReference type="Pfam" id="PF08402">
    <property type="entry name" value="TOBE_2"/>
    <property type="match status" value="1"/>
</dbReference>
<organism evidence="10 11">
    <name type="scientific">Microbacterium mcarthurae</name>
    <dbReference type="NCBI Taxonomy" id="3035918"/>
    <lineage>
        <taxon>Bacteria</taxon>
        <taxon>Bacillati</taxon>
        <taxon>Actinomycetota</taxon>
        <taxon>Actinomycetes</taxon>
        <taxon>Micrococcales</taxon>
        <taxon>Microbacteriaceae</taxon>
        <taxon>Microbacterium</taxon>
    </lineage>
</organism>
<keyword evidence="4" id="KW-0547">Nucleotide-binding</keyword>
<dbReference type="GO" id="GO:0005524">
    <property type="term" value="F:ATP binding"/>
    <property type="evidence" value="ECO:0007669"/>
    <property type="project" value="UniProtKB-KW"/>
</dbReference>
<dbReference type="InterPro" id="IPR015853">
    <property type="entry name" value="ABC_transpr_FbpC"/>
</dbReference>
<dbReference type="PROSITE" id="PS00211">
    <property type="entry name" value="ABC_TRANSPORTER_1"/>
    <property type="match status" value="1"/>
</dbReference>
<dbReference type="SMART" id="SM00382">
    <property type="entry name" value="AAA"/>
    <property type="match status" value="1"/>
</dbReference>
<evidence type="ECO:0000256" key="5">
    <source>
        <dbReference type="ARBA" id="ARBA00022840"/>
    </source>
</evidence>
<feature type="domain" description="ABC transporter" evidence="9">
    <location>
        <begin position="3"/>
        <end position="233"/>
    </location>
</feature>
<keyword evidence="7" id="KW-0406">Ion transport</keyword>
<keyword evidence="5 10" id="KW-0067">ATP-binding</keyword>
<dbReference type="Gene3D" id="3.40.50.300">
    <property type="entry name" value="P-loop containing nucleotide triphosphate hydrolases"/>
    <property type="match status" value="1"/>
</dbReference>
<dbReference type="PROSITE" id="PS50893">
    <property type="entry name" value="ABC_TRANSPORTER_2"/>
    <property type="match status" value="1"/>
</dbReference>
<evidence type="ECO:0000256" key="7">
    <source>
        <dbReference type="ARBA" id="ARBA00023065"/>
    </source>
</evidence>
<keyword evidence="8" id="KW-0472">Membrane</keyword>
<dbReference type="Pfam" id="PF00005">
    <property type="entry name" value="ABC_tran"/>
    <property type="match status" value="1"/>
</dbReference>
<evidence type="ECO:0000256" key="4">
    <source>
        <dbReference type="ARBA" id="ARBA00022741"/>
    </source>
</evidence>
<keyword evidence="2" id="KW-1003">Cell membrane</keyword>
<proteinExistence type="predicted"/>
<dbReference type="InterPro" id="IPR050093">
    <property type="entry name" value="ABC_SmlMolc_Importer"/>
</dbReference>
<dbReference type="InterPro" id="IPR017871">
    <property type="entry name" value="ABC_transporter-like_CS"/>
</dbReference>
<reference evidence="10 11" key="1">
    <citation type="submission" date="2023-03" db="EMBL/GenBank/DDBJ databases">
        <title>MT1 and MT2 Draft Genomes of Novel Species.</title>
        <authorList>
            <person name="Venkateswaran K."/>
        </authorList>
    </citation>
    <scope>NUCLEOTIDE SEQUENCE [LARGE SCALE GENOMIC DNA]</scope>
    <source>
        <strain evidence="10 11">IF8SW-P5</strain>
    </source>
</reference>
<dbReference type="InterPro" id="IPR027417">
    <property type="entry name" value="P-loop_NTPase"/>
</dbReference>
<evidence type="ECO:0000259" key="9">
    <source>
        <dbReference type="PROSITE" id="PS50893"/>
    </source>
</evidence>
<dbReference type="SUPFAM" id="SSF52540">
    <property type="entry name" value="P-loop containing nucleoside triphosphate hydrolases"/>
    <property type="match status" value="1"/>
</dbReference>